<evidence type="ECO:0000313" key="1">
    <source>
        <dbReference type="EMBL" id="KAL2733793.1"/>
    </source>
</evidence>
<name>A0ABD2BLY6_VESSQ</name>
<comment type="caution">
    <text evidence="1">The sequence shown here is derived from an EMBL/GenBank/DDBJ whole genome shotgun (WGS) entry which is preliminary data.</text>
</comment>
<proteinExistence type="predicted"/>
<dbReference type="AlphaFoldDB" id="A0ABD2BLY6"/>
<gene>
    <name evidence="1" type="ORF">V1478_003491</name>
</gene>
<evidence type="ECO:0000313" key="2">
    <source>
        <dbReference type="Proteomes" id="UP001607302"/>
    </source>
</evidence>
<sequence>MEIWRKRDGRNNNGWTERVGSNKADNVESWTRTEPTYYARLSPLTLLRDVADSPAVVSVLATLPRGETLMQLGNQTEYIIRVSLTSGRAFGLCSASRMIERFKSIDTIVRVGYKQSRIKSLEKRKSFSTMLVSIRLLLGWSSDSRGFLQGGEVGGTPPTVTESEREVLKNRSIKVFPAFSRITEYHQTPFDVAISVDTKRFCRLDVDSTKGLGVS</sequence>
<dbReference type="Proteomes" id="UP001607302">
    <property type="component" value="Unassembled WGS sequence"/>
</dbReference>
<organism evidence="1 2">
    <name type="scientific">Vespula squamosa</name>
    <name type="common">Southern yellow jacket</name>
    <name type="synonym">Wasp</name>
    <dbReference type="NCBI Taxonomy" id="30214"/>
    <lineage>
        <taxon>Eukaryota</taxon>
        <taxon>Metazoa</taxon>
        <taxon>Ecdysozoa</taxon>
        <taxon>Arthropoda</taxon>
        <taxon>Hexapoda</taxon>
        <taxon>Insecta</taxon>
        <taxon>Pterygota</taxon>
        <taxon>Neoptera</taxon>
        <taxon>Endopterygota</taxon>
        <taxon>Hymenoptera</taxon>
        <taxon>Apocrita</taxon>
        <taxon>Aculeata</taxon>
        <taxon>Vespoidea</taxon>
        <taxon>Vespidae</taxon>
        <taxon>Vespinae</taxon>
        <taxon>Vespula</taxon>
    </lineage>
</organism>
<keyword evidence="2" id="KW-1185">Reference proteome</keyword>
<dbReference type="EMBL" id="JAUDFV010000074">
    <property type="protein sequence ID" value="KAL2733793.1"/>
    <property type="molecule type" value="Genomic_DNA"/>
</dbReference>
<reference evidence="1 2" key="1">
    <citation type="journal article" date="2024" name="Ann. Entomol. Soc. Am.">
        <title>Genomic analyses of the southern and eastern yellowjacket wasps (Hymenoptera: Vespidae) reveal evolutionary signatures of social life.</title>
        <authorList>
            <person name="Catto M.A."/>
            <person name="Caine P.B."/>
            <person name="Orr S.E."/>
            <person name="Hunt B.G."/>
            <person name="Goodisman M.A.D."/>
        </authorList>
    </citation>
    <scope>NUCLEOTIDE SEQUENCE [LARGE SCALE GENOMIC DNA]</scope>
    <source>
        <strain evidence="1">233</strain>
        <tissue evidence="1">Head and thorax</tissue>
    </source>
</reference>
<accession>A0ABD2BLY6</accession>
<protein>
    <submittedName>
        <fullName evidence="1">Uncharacterized protein</fullName>
    </submittedName>
</protein>